<gene>
    <name evidence="1" type="ORF">PSHT_12397</name>
</gene>
<name>A0A2S4UWT8_9BASI</name>
<dbReference type="VEuPathDB" id="FungiDB:PSHT_12397"/>
<sequence>MTPPKSMVTSPHLAIMLRLAALRPPKQPMKKS</sequence>
<reference evidence="2" key="3">
    <citation type="journal article" date="2018" name="Mol. Plant Microbe Interact.">
        <title>Genome sequence resources for the wheat stripe rust pathogen (Puccinia striiformis f. sp. tritici) and the barley stripe rust pathogen (Puccinia striiformis f. sp. hordei).</title>
        <authorList>
            <person name="Xia C."/>
            <person name="Wang M."/>
            <person name="Yin C."/>
            <person name="Cornejo O.E."/>
            <person name="Hulbert S.H."/>
            <person name="Chen X."/>
        </authorList>
    </citation>
    <scope>NUCLEOTIDE SEQUENCE [LARGE SCALE GENOMIC DNA]</scope>
    <source>
        <strain evidence="2">93TX-2</strain>
    </source>
</reference>
<reference evidence="1 2" key="1">
    <citation type="submission" date="2017-12" db="EMBL/GenBank/DDBJ databases">
        <title>Gene loss provides genomic basis for host adaptation in cereal stripe rust fungi.</title>
        <authorList>
            <person name="Xia C."/>
        </authorList>
    </citation>
    <scope>NUCLEOTIDE SEQUENCE [LARGE SCALE GENOMIC DNA]</scope>
    <source>
        <strain evidence="1 2">93TX-2</strain>
    </source>
</reference>
<organism evidence="1 2">
    <name type="scientific">Puccinia striiformis</name>
    <dbReference type="NCBI Taxonomy" id="27350"/>
    <lineage>
        <taxon>Eukaryota</taxon>
        <taxon>Fungi</taxon>
        <taxon>Dikarya</taxon>
        <taxon>Basidiomycota</taxon>
        <taxon>Pucciniomycotina</taxon>
        <taxon>Pucciniomycetes</taxon>
        <taxon>Pucciniales</taxon>
        <taxon>Pucciniaceae</taxon>
        <taxon>Puccinia</taxon>
    </lineage>
</organism>
<evidence type="ECO:0000313" key="2">
    <source>
        <dbReference type="Proteomes" id="UP000238274"/>
    </source>
</evidence>
<dbReference type="Proteomes" id="UP000238274">
    <property type="component" value="Unassembled WGS sequence"/>
</dbReference>
<comment type="caution">
    <text evidence="1">The sequence shown here is derived from an EMBL/GenBank/DDBJ whole genome shotgun (WGS) entry which is preliminary data.</text>
</comment>
<keyword evidence="2" id="KW-1185">Reference proteome</keyword>
<reference evidence="2" key="2">
    <citation type="journal article" date="2018" name="BMC Genomics">
        <title>Genomic insights into host adaptation between the wheat stripe rust pathogen (Puccinia striiformis f. sp. tritici) and the barley stripe rust pathogen (Puccinia striiformis f. sp. hordei).</title>
        <authorList>
            <person name="Xia C."/>
            <person name="Wang M."/>
            <person name="Yin C."/>
            <person name="Cornejo O.E."/>
            <person name="Hulbert S.H."/>
            <person name="Chen X."/>
        </authorList>
    </citation>
    <scope>NUCLEOTIDE SEQUENCE [LARGE SCALE GENOMIC DNA]</scope>
    <source>
        <strain evidence="2">93TX-2</strain>
    </source>
</reference>
<dbReference type="AlphaFoldDB" id="A0A2S4UWT8"/>
<dbReference type="EMBL" id="PKSM01000226">
    <property type="protein sequence ID" value="POW01754.1"/>
    <property type="molecule type" value="Genomic_DNA"/>
</dbReference>
<proteinExistence type="predicted"/>
<accession>A0A2S4UWT8</accession>
<protein>
    <submittedName>
        <fullName evidence="1">Uncharacterized protein</fullName>
    </submittedName>
</protein>
<evidence type="ECO:0000313" key="1">
    <source>
        <dbReference type="EMBL" id="POW01754.1"/>
    </source>
</evidence>